<proteinExistence type="inferred from homology"/>
<dbReference type="STRING" id="765440.A0A0C3FHL4"/>
<dbReference type="Proteomes" id="UP000054166">
    <property type="component" value="Unassembled WGS sequence"/>
</dbReference>
<reference evidence="4" key="2">
    <citation type="submission" date="2015-01" db="EMBL/GenBank/DDBJ databases">
        <title>Evolutionary Origins and Diversification of the Mycorrhizal Mutualists.</title>
        <authorList>
            <consortium name="DOE Joint Genome Institute"/>
            <consortium name="Mycorrhizal Genomics Consortium"/>
            <person name="Kohler A."/>
            <person name="Kuo A."/>
            <person name="Nagy L.G."/>
            <person name="Floudas D."/>
            <person name="Copeland A."/>
            <person name="Barry K.W."/>
            <person name="Cichocki N."/>
            <person name="Veneault-Fourrey C."/>
            <person name="LaButti K."/>
            <person name="Lindquist E.A."/>
            <person name="Lipzen A."/>
            <person name="Lundell T."/>
            <person name="Morin E."/>
            <person name="Murat C."/>
            <person name="Riley R."/>
            <person name="Ohm R."/>
            <person name="Sun H."/>
            <person name="Tunlid A."/>
            <person name="Henrissat B."/>
            <person name="Grigoriev I.V."/>
            <person name="Hibbett D.S."/>
            <person name="Martin F."/>
        </authorList>
    </citation>
    <scope>NUCLEOTIDE SEQUENCE [LARGE SCALE GENOMIC DNA]</scope>
    <source>
        <strain evidence="4">F 1598</strain>
    </source>
</reference>
<dbReference type="HOGENOM" id="CLU_066901_0_0_1"/>
<dbReference type="PANTHER" id="PTHR14119">
    <property type="entry name" value="HYDROLASE"/>
    <property type="match status" value="1"/>
</dbReference>
<evidence type="ECO:0000256" key="1">
    <source>
        <dbReference type="ARBA" id="ARBA00006336"/>
    </source>
</evidence>
<dbReference type="Pfam" id="PF00857">
    <property type="entry name" value="Isochorismatase"/>
    <property type="match status" value="1"/>
</dbReference>
<organism evidence="3 4">
    <name type="scientific">Piloderma croceum (strain F 1598)</name>
    <dbReference type="NCBI Taxonomy" id="765440"/>
    <lineage>
        <taxon>Eukaryota</taxon>
        <taxon>Fungi</taxon>
        <taxon>Dikarya</taxon>
        <taxon>Basidiomycota</taxon>
        <taxon>Agaricomycotina</taxon>
        <taxon>Agaricomycetes</taxon>
        <taxon>Agaricomycetidae</taxon>
        <taxon>Atheliales</taxon>
        <taxon>Atheliaceae</taxon>
        <taxon>Piloderma</taxon>
    </lineage>
</organism>
<gene>
    <name evidence="3" type="ORF">PILCRDRAFT_818906</name>
</gene>
<accession>A0A0C3FHL4</accession>
<dbReference type="AlphaFoldDB" id="A0A0C3FHL4"/>
<evidence type="ECO:0000259" key="2">
    <source>
        <dbReference type="Pfam" id="PF00857"/>
    </source>
</evidence>
<dbReference type="InterPro" id="IPR000868">
    <property type="entry name" value="Isochorismatase-like_dom"/>
</dbReference>
<dbReference type="PANTHER" id="PTHR14119:SF3">
    <property type="entry name" value="ISOCHORISMATASE DOMAIN-CONTAINING PROTEIN 2"/>
    <property type="match status" value="1"/>
</dbReference>
<keyword evidence="4" id="KW-1185">Reference proteome</keyword>
<dbReference type="InParanoid" id="A0A0C3FHL4"/>
<dbReference type="SUPFAM" id="SSF52499">
    <property type="entry name" value="Isochorismatase-like hydrolases"/>
    <property type="match status" value="1"/>
</dbReference>
<dbReference type="EMBL" id="KN832989">
    <property type="protein sequence ID" value="KIM83890.1"/>
    <property type="molecule type" value="Genomic_DNA"/>
</dbReference>
<dbReference type="OrthoDB" id="269496at2759"/>
<dbReference type="InterPro" id="IPR050993">
    <property type="entry name" value="Isochorismatase_domain"/>
</dbReference>
<reference evidence="3 4" key="1">
    <citation type="submission" date="2014-04" db="EMBL/GenBank/DDBJ databases">
        <authorList>
            <consortium name="DOE Joint Genome Institute"/>
            <person name="Kuo A."/>
            <person name="Tarkka M."/>
            <person name="Buscot F."/>
            <person name="Kohler A."/>
            <person name="Nagy L.G."/>
            <person name="Floudas D."/>
            <person name="Copeland A."/>
            <person name="Barry K.W."/>
            <person name="Cichocki N."/>
            <person name="Veneault-Fourrey C."/>
            <person name="LaButti K."/>
            <person name="Lindquist E.A."/>
            <person name="Lipzen A."/>
            <person name="Lundell T."/>
            <person name="Morin E."/>
            <person name="Murat C."/>
            <person name="Sun H."/>
            <person name="Tunlid A."/>
            <person name="Henrissat B."/>
            <person name="Grigoriev I.V."/>
            <person name="Hibbett D.S."/>
            <person name="Martin F."/>
            <person name="Nordberg H.P."/>
            <person name="Cantor M.N."/>
            <person name="Hua S.X."/>
        </authorList>
    </citation>
    <scope>NUCLEOTIDE SEQUENCE [LARGE SCALE GENOMIC DNA]</scope>
    <source>
        <strain evidence="3 4">F 1598</strain>
    </source>
</reference>
<evidence type="ECO:0000313" key="4">
    <source>
        <dbReference type="Proteomes" id="UP000054166"/>
    </source>
</evidence>
<name>A0A0C3FHL4_PILCF</name>
<protein>
    <recommendedName>
        <fullName evidence="2">Isochorismatase-like domain-containing protein</fullName>
    </recommendedName>
</protein>
<sequence>MAVGKLVPEDTVFFLCDVQTRFRSLIHGFEDVVATANKMLKVAKALNIPVLVTVQNPKALGYTAPEIALDSLGPLLIGKLEKTLFSMVTPETKAILSDHSNVKSVVLFGIETQVCVLQTALDLLELNYHVHVIADGVSSCNVEEISIALDRIRQAGGHITTSESVAFQLQRDASMTTFKPFSSIIKEEKEATKKSLVTLCGRRSVL</sequence>
<dbReference type="Gene3D" id="3.40.50.850">
    <property type="entry name" value="Isochorismatase-like"/>
    <property type="match status" value="1"/>
</dbReference>
<comment type="similarity">
    <text evidence="1">Belongs to the isochorismatase family.</text>
</comment>
<evidence type="ECO:0000313" key="3">
    <source>
        <dbReference type="EMBL" id="KIM83890.1"/>
    </source>
</evidence>
<feature type="domain" description="Isochorismatase-like" evidence="2">
    <location>
        <begin position="11"/>
        <end position="163"/>
    </location>
</feature>
<dbReference type="InterPro" id="IPR036380">
    <property type="entry name" value="Isochorismatase-like_sf"/>
</dbReference>